<evidence type="ECO:0000313" key="2">
    <source>
        <dbReference type="EMBL" id="MEZ0163471.1"/>
    </source>
</evidence>
<keyword evidence="3" id="KW-1185">Reference proteome</keyword>
<organism evidence="2 3">
    <name type="scientific">Kineococcus halophytocola</name>
    <dbReference type="NCBI Taxonomy" id="3234027"/>
    <lineage>
        <taxon>Bacteria</taxon>
        <taxon>Bacillati</taxon>
        <taxon>Actinomycetota</taxon>
        <taxon>Actinomycetes</taxon>
        <taxon>Kineosporiales</taxon>
        <taxon>Kineosporiaceae</taxon>
        <taxon>Kineococcus</taxon>
    </lineage>
</organism>
<sequence>MSTPDPVPPRGPDLGTVLGGTVLVAVGAAVAAHVLFGLSWDWKVWAAGVLLVAGFGVLLATAVAAVRRPCDRRDDGPHRR</sequence>
<dbReference type="Proteomes" id="UP001565927">
    <property type="component" value="Unassembled WGS sequence"/>
</dbReference>
<proteinExistence type="predicted"/>
<keyword evidence="1" id="KW-1133">Transmembrane helix</keyword>
<feature type="transmembrane region" description="Helical" evidence="1">
    <location>
        <begin position="44"/>
        <end position="66"/>
    </location>
</feature>
<keyword evidence="1" id="KW-0472">Membrane</keyword>
<evidence type="ECO:0000313" key="3">
    <source>
        <dbReference type="Proteomes" id="UP001565927"/>
    </source>
</evidence>
<dbReference type="EMBL" id="JBGFTU010000001">
    <property type="protein sequence ID" value="MEZ0163471.1"/>
    <property type="molecule type" value="Genomic_DNA"/>
</dbReference>
<reference evidence="2 3" key="1">
    <citation type="submission" date="2024-07" db="EMBL/GenBank/DDBJ databases">
        <authorList>
            <person name="Thanompreechachai J."/>
            <person name="Duangmal K."/>
        </authorList>
    </citation>
    <scope>NUCLEOTIDE SEQUENCE [LARGE SCALE GENOMIC DNA]</scope>
    <source>
        <strain evidence="2 3">LSe6-4</strain>
    </source>
</reference>
<evidence type="ECO:0000256" key="1">
    <source>
        <dbReference type="SAM" id="Phobius"/>
    </source>
</evidence>
<accession>A0ABV4GVY1</accession>
<feature type="transmembrane region" description="Helical" evidence="1">
    <location>
        <begin position="17"/>
        <end position="38"/>
    </location>
</feature>
<name>A0ABV4GVY1_9ACTN</name>
<dbReference type="RefSeq" id="WP_370439717.1">
    <property type="nucleotide sequence ID" value="NZ_JBGFTU010000001.1"/>
</dbReference>
<comment type="caution">
    <text evidence="2">The sequence shown here is derived from an EMBL/GenBank/DDBJ whole genome shotgun (WGS) entry which is preliminary data.</text>
</comment>
<keyword evidence="1" id="KW-0812">Transmembrane</keyword>
<protein>
    <submittedName>
        <fullName evidence="2">Uncharacterized protein</fullName>
    </submittedName>
</protein>
<gene>
    <name evidence="2" type="ORF">AB2L27_01680</name>
</gene>